<dbReference type="Pfam" id="PF20153">
    <property type="entry name" value="DUF6535"/>
    <property type="match status" value="1"/>
</dbReference>
<feature type="non-terminal residue" evidence="3">
    <location>
        <position position="1"/>
    </location>
</feature>
<keyword evidence="1" id="KW-0472">Membrane</keyword>
<dbReference type="AlphaFoldDB" id="A0A9W8ZW12"/>
<keyword evidence="1" id="KW-1133">Transmembrane helix</keyword>
<protein>
    <recommendedName>
        <fullName evidence="2">DUF6535 domain-containing protein</fullName>
    </recommendedName>
</protein>
<accession>A0A9W8ZW12</accession>
<name>A0A9W8ZW12_9AGAR</name>
<feature type="transmembrane region" description="Helical" evidence="1">
    <location>
        <begin position="76"/>
        <end position="98"/>
    </location>
</feature>
<proteinExistence type="predicted"/>
<feature type="transmembrane region" description="Helical" evidence="1">
    <location>
        <begin position="206"/>
        <end position="227"/>
    </location>
</feature>
<evidence type="ECO:0000313" key="4">
    <source>
        <dbReference type="Proteomes" id="UP001150238"/>
    </source>
</evidence>
<dbReference type="EMBL" id="JANVFS010000040">
    <property type="protein sequence ID" value="KAJ4467655.1"/>
    <property type="molecule type" value="Genomic_DNA"/>
</dbReference>
<evidence type="ECO:0000313" key="3">
    <source>
        <dbReference type="EMBL" id="KAJ4467655.1"/>
    </source>
</evidence>
<dbReference type="InterPro" id="IPR045338">
    <property type="entry name" value="DUF6535"/>
</dbReference>
<dbReference type="Proteomes" id="UP001150238">
    <property type="component" value="Unassembled WGS sequence"/>
</dbReference>
<reference evidence="3" key="1">
    <citation type="submission" date="2022-08" db="EMBL/GenBank/DDBJ databases">
        <authorList>
            <consortium name="DOE Joint Genome Institute"/>
            <person name="Min B."/>
            <person name="Riley R."/>
            <person name="Sierra-Patev S."/>
            <person name="Naranjo-Ortiz M."/>
            <person name="Looney B."/>
            <person name="Konkel Z."/>
            <person name="Slot J.C."/>
            <person name="Sakamoto Y."/>
            <person name="Steenwyk J.L."/>
            <person name="Rokas A."/>
            <person name="Carro J."/>
            <person name="Camarero S."/>
            <person name="Ferreira P."/>
            <person name="Molpeceres G."/>
            <person name="Ruiz-Duenas F.J."/>
            <person name="Serrano A."/>
            <person name="Henrissat B."/>
            <person name="Drula E."/>
            <person name="Hughes K.W."/>
            <person name="Mata J.L."/>
            <person name="Ishikawa N.K."/>
            <person name="Vargas-Isla R."/>
            <person name="Ushijima S."/>
            <person name="Smith C.A."/>
            <person name="Ahrendt S."/>
            <person name="Andreopoulos W."/>
            <person name="He G."/>
            <person name="Labutti K."/>
            <person name="Lipzen A."/>
            <person name="Ng V."/>
            <person name="Sandor L."/>
            <person name="Barry K."/>
            <person name="Martinez A.T."/>
            <person name="Xiao Y."/>
            <person name="Gibbons J.G."/>
            <person name="Terashima K."/>
            <person name="Hibbett D.S."/>
            <person name="Grigoriev I.V."/>
        </authorList>
    </citation>
    <scope>NUCLEOTIDE SEQUENCE</scope>
    <source>
        <strain evidence="3">Sp2 HRB7682 ss15</strain>
    </source>
</reference>
<feature type="domain" description="DUF6535" evidence="2">
    <location>
        <begin position="51"/>
        <end position="228"/>
    </location>
</feature>
<organism evidence="3 4">
    <name type="scientific">Lentinula lateritia</name>
    <dbReference type="NCBI Taxonomy" id="40482"/>
    <lineage>
        <taxon>Eukaryota</taxon>
        <taxon>Fungi</taxon>
        <taxon>Dikarya</taxon>
        <taxon>Basidiomycota</taxon>
        <taxon>Agaricomycotina</taxon>
        <taxon>Agaricomycetes</taxon>
        <taxon>Agaricomycetidae</taxon>
        <taxon>Agaricales</taxon>
        <taxon>Marasmiineae</taxon>
        <taxon>Omphalotaceae</taxon>
        <taxon>Lentinula</taxon>
    </lineage>
</organism>
<sequence length="228" mass="25174">MSLRKEKPPSSVLGLASHHSAMYSETHTYDYEKKYPSDPLGEEVKENARIWKVYLDEAEHYDDEMLGGFKDTIDSLLVFAALFSGVVTTFVTVTITAFQPNYSQITATLLVEQVQLLRAAGNLTAINAIPSTTLNPDDASPGTNNIWINSLFFASLSLALATALLSVLVKQWLQAYSSISFGNAKEKALIRQYRIAGFEKWQVPEIIGTLPLILHASLALFLIGLSLF</sequence>
<evidence type="ECO:0000256" key="1">
    <source>
        <dbReference type="SAM" id="Phobius"/>
    </source>
</evidence>
<comment type="caution">
    <text evidence="3">The sequence shown here is derived from an EMBL/GenBank/DDBJ whole genome shotgun (WGS) entry which is preliminary data.</text>
</comment>
<evidence type="ECO:0000259" key="2">
    <source>
        <dbReference type="Pfam" id="PF20153"/>
    </source>
</evidence>
<feature type="transmembrane region" description="Helical" evidence="1">
    <location>
        <begin position="146"/>
        <end position="169"/>
    </location>
</feature>
<gene>
    <name evidence="3" type="ORF">C8J55DRAFT_461118</name>
</gene>
<keyword evidence="1" id="KW-0812">Transmembrane</keyword>
<reference evidence="3" key="2">
    <citation type="journal article" date="2023" name="Proc. Natl. Acad. Sci. U.S.A.">
        <title>A global phylogenomic analysis of the shiitake genus Lentinula.</title>
        <authorList>
            <person name="Sierra-Patev S."/>
            <person name="Min B."/>
            <person name="Naranjo-Ortiz M."/>
            <person name="Looney B."/>
            <person name="Konkel Z."/>
            <person name="Slot J.C."/>
            <person name="Sakamoto Y."/>
            <person name="Steenwyk J.L."/>
            <person name="Rokas A."/>
            <person name="Carro J."/>
            <person name="Camarero S."/>
            <person name="Ferreira P."/>
            <person name="Molpeceres G."/>
            <person name="Ruiz-Duenas F.J."/>
            <person name="Serrano A."/>
            <person name="Henrissat B."/>
            <person name="Drula E."/>
            <person name="Hughes K.W."/>
            <person name="Mata J.L."/>
            <person name="Ishikawa N.K."/>
            <person name="Vargas-Isla R."/>
            <person name="Ushijima S."/>
            <person name="Smith C.A."/>
            <person name="Donoghue J."/>
            <person name="Ahrendt S."/>
            <person name="Andreopoulos W."/>
            <person name="He G."/>
            <person name="LaButti K."/>
            <person name="Lipzen A."/>
            <person name="Ng V."/>
            <person name="Riley R."/>
            <person name="Sandor L."/>
            <person name="Barry K."/>
            <person name="Martinez A.T."/>
            <person name="Xiao Y."/>
            <person name="Gibbons J.G."/>
            <person name="Terashima K."/>
            <person name="Grigoriev I.V."/>
            <person name="Hibbett D."/>
        </authorList>
    </citation>
    <scope>NUCLEOTIDE SEQUENCE</scope>
    <source>
        <strain evidence="3">Sp2 HRB7682 ss15</strain>
    </source>
</reference>